<dbReference type="Ensembl" id="ENSAOCT00000051007.1">
    <property type="protein sequence ID" value="ENSAOCP00000077928.1"/>
    <property type="gene ID" value="ENSAOCG00000030747.1"/>
</dbReference>
<dbReference type="GeneTree" id="ENSGT00390000007731"/>
<feature type="compositionally biased region" description="Basic and acidic residues" evidence="9">
    <location>
        <begin position="643"/>
        <end position="656"/>
    </location>
</feature>
<evidence type="ECO:0000256" key="4">
    <source>
        <dbReference type="ARBA" id="ARBA00060405"/>
    </source>
</evidence>
<evidence type="ECO:0000256" key="8">
    <source>
        <dbReference type="ARBA" id="ARBA00076001"/>
    </source>
</evidence>
<feature type="compositionally biased region" description="Polar residues" evidence="9">
    <location>
        <begin position="664"/>
        <end position="688"/>
    </location>
</feature>
<feature type="region of interest" description="Disordered" evidence="9">
    <location>
        <begin position="795"/>
        <end position="826"/>
    </location>
</feature>
<feature type="region of interest" description="Disordered" evidence="9">
    <location>
        <begin position="852"/>
        <end position="880"/>
    </location>
</feature>
<keyword evidence="10" id="KW-0812">Transmembrane</keyword>
<protein>
    <recommendedName>
        <fullName evidence="6">Starch-binding domain-containing protein 1</fullName>
    </recommendedName>
    <alternativeName>
        <fullName evidence="7">Genethonin-1</fullName>
    </alternativeName>
    <alternativeName>
        <fullName evidence="8">Glycophagy cargo receptor stbd1</fullName>
    </alternativeName>
</protein>
<dbReference type="InterPro" id="IPR013784">
    <property type="entry name" value="Carb-bd-like_fold"/>
</dbReference>
<dbReference type="GO" id="GO:0030315">
    <property type="term" value="C:T-tubule"/>
    <property type="evidence" value="ECO:0007669"/>
    <property type="project" value="UniProtKB-SubCell"/>
</dbReference>
<feature type="compositionally biased region" description="Basic and acidic residues" evidence="9">
    <location>
        <begin position="293"/>
        <end position="304"/>
    </location>
</feature>
<dbReference type="InterPro" id="IPR013783">
    <property type="entry name" value="Ig-like_fold"/>
</dbReference>
<dbReference type="InterPro" id="IPR002044">
    <property type="entry name" value="CBM20"/>
</dbReference>
<dbReference type="Pfam" id="PF00686">
    <property type="entry name" value="CBM_20"/>
    <property type="match status" value="1"/>
</dbReference>
<evidence type="ECO:0000313" key="12">
    <source>
        <dbReference type="Ensembl" id="ENSAOCP00000077928.1"/>
    </source>
</evidence>
<keyword evidence="10" id="KW-0472">Membrane</keyword>
<name>A0AAQ6AHR3_AMPOC</name>
<feature type="region of interest" description="Disordered" evidence="9">
    <location>
        <begin position="256"/>
        <end position="308"/>
    </location>
</feature>
<evidence type="ECO:0000256" key="1">
    <source>
        <dbReference type="ARBA" id="ARBA00004643"/>
    </source>
</evidence>
<dbReference type="GO" id="GO:0061723">
    <property type="term" value="P:glycophagy"/>
    <property type="evidence" value="ECO:0007669"/>
    <property type="project" value="UniProtKB-ARBA"/>
</dbReference>
<evidence type="ECO:0000256" key="5">
    <source>
        <dbReference type="ARBA" id="ARBA00062412"/>
    </source>
</evidence>
<evidence type="ECO:0000256" key="7">
    <source>
        <dbReference type="ARBA" id="ARBA00075794"/>
    </source>
</evidence>
<feature type="region of interest" description="Disordered" evidence="9">
    <location>
        <begin position="338"/>
        <end position="375"/>
    </location>
</feature>
<organism evidence="12 13">
    <name type="scientific">Amphiprion ocellaris</name>
    <name type="common">Clown anemonefish</name>
    <dbReference type="NCBI Taxonomy" id="80972"/>
    <lineage>
        <taxon>Eukaryota</taxon>
        <taxon>Metazoa</taxon>
        <taxon>Chordata</taxon>
        <taxon>Craniata</taxon>
        <taxon>Vertebrata</taxon>
        <taxon>Euteleostomi</taxon>
        <taxon>Actinopterygii</taxon>
        <taxon>Neopterygii</taxon>
        <taxon>Teleostei</taxon>
        <taxon>Neoteleostei</taxon>
        <taxon>Acanthomorphata</taxon>
        <taxon>Ovalentaria</taxon>
        <taxon>Pomacentridae</taxon>
        <taxon>Amphiprion</taxon>
    </lineage>
</organism>
<evidence type="ECO:0000313" key="13">
    <source>
        <dbReference type="Proteomes" id="UP001501940"/>
    </source>
</evidence>
<dbReference type="SMART" id="SM01065">
    <property type="entry name" value="CBM_2"/>
    <property type="match status" value="1"/>
</dbReference>
<reference evidence="12 13" key="1">
    <citation type="submission" date="2022-01" db="EMBL/GenBank/DDBJ databases">
        <title>A chromosome-scale genome assembly of the false clownfish, Amphiprion ocellaris.</title>
        <authorList>
            <person name="Ryu T."/>
        </authorList>
    </citation>
    <scope>NUCLEOTIDE SEQUENCE [LARGE SCALE GENOMIC DNA]</scope>
</reference>
<dbReference type="Proteomes" id="UP001501940">
    <property type="component" value="Chromosome 17"/>
</dbReference>
<feature type="region of interest" description="Disordered" evidence="9">
    <location>
        <begin position="639"/>
        <end position="689"/>
    </location>
</feature>
<dbReference type="GO" id="GO:2001070">
    <property type="term" value="F:starch binding"/>
    <property type="evidence" value="ECO:0007669"/>
    <property type="project" value="InterPro"/>
</dbReference>
<dbReference type="FunFam" id="2.60.40.10:FF:000552">
    <property type="entry name" value="Related to glucoamylase"/>
    <property type="match status" value="1"/>
</dbReference>
<keyword evidence="13" id="KW-1185">Reference proteome</keyword>
<feature type="region of interest" description="Disordered" evidence="9">
    <location>
        <begin position="51"/>
        <end position="220"/>
    </location>
</feature>
<dbReference type="SUPFAM" id="SSF49452">
    <property type="entry name" value="Starch-binding domain-like"/>
    <property type="match status" value="1"/>
</dbReference>
<feature type="compositionally biased region" description="Basic and acidic residues" evidence="9">
    <location>
        <begin position="256"/>
        <end position="285"/>
    </location>
</feature>
<feature type="compositionally biased region" description="Basic and acidic residues" evidence="9">
    <location>
        <begin position="80"/>
        <end position="111"/>
    </location>
</feature>
<feature type="compositionally biased region" description="Basic and acidic residues" evidence="9">
    <location>
        <begin position="806"/>
        <end position="818"/>
    </location>
</feature>
<sequence length="1075" mass="119532">MSLKNGNTVERRMDLASLFCMIGRHGPAVALAVIAVVSVLAGFVLYQTVRGKRRKTRVGGDGSPGEERDEGLVQTEEPEEPRSSTEEPRSFTEEPRSFTEEPRSFTEEPRSFTESTDVSDEGSSDDDLKIRHHRSTAEQKPPPSPPPEKDPLLDNSSAVQDEAAENNKGRETCTVADVKEDGWNQGDGLRDVDEDDGRRSKLQLTDHQSYKEEEKVLPAECQEDVTADKDHYDEDNLQNILESPVCCEQKLHMCENRERDDEGTADTNKTESHLEEPVVHIEDVRVSSVCYSKDPENHPEDTSHSKYYSNDLLSPEEETKNEEVVDEQVIVQQAEAVYSTSEQETNQSDVLSSQNSDQDHECGQTSDESQEDVQEDLLSSLPDVHFDAHMLQQHLQTEQNHGEGLTWNEGDDIVKGDVLSDVSSEVEGEETTPVLDKDAVLDVPAPDLTSLKKEFQSENTETRGVVVLAEGDQLSSQQEQCDVKAEVVLSGQESDQREDCGLTSETTEDLKEDHLNDLTDVGFEQQLQIEQKDGLPSNQEDGVVKDEILTSVDEEQEPEKTDGVCGTTGEPRCVDFPELSSDFPLSVKEDEAAPALDINADLNTLGLDVSSVKEEIQSERKEIDTAVVLAEETVDKVMSSSYKDQHSDPMDNKESLGKMGDQPVLSTETSHPDISSFFQDKQSDQNNADLPEVTAGAAPVINKPPICQVQLPSFEQSELTLSSSGFGGESGVSSMTVSPDMENPINECVLIPENADLPVEDCDPLSEVQTEAQMNLSADDVALSVANEDAAGMMSESCPSHLSLQPHDEPTDWTKDESFSSNEDTFGHEVEDSYNRAMDQFLEEIAAEVKHDEKKKQTDVKDIETKQNEAAKEEEEEEYEKTEISIMEATMDNNEWITDGNYQVLPWMNCSVPSFTQSHTKTEAVPREERLHSSSPAEAPCIDAVIPLPVNEQTNTVSLLDESLENSKKVVAVQPMPQNVNVIFRIHYHTHSPYQKVAVTGNQQELGNWKEFIPLERAEDGQWSSVVSLPAESHVEWKFVVVDKGDVCRWEECGNRLLDTGSGDDLLVHRWWGIL</sequence>
<evidence type="ECO:0000256" key="2">
    <source>
        <dbReference type="ARBA" id="ARBA00024012"/>
    </source>
</evidence>
<dbReference type="PANTHER" id="PTHR15048:SF0">
    <property type="entry name" value="STARCH-BINDING DOMAIN-CONTAINING PROTEIN 1"/>
    <property type="match status" value="1"/>
</dbReference>
<feature type="transmembrane region" description="Helical" evidence="10">
    <location>
        <begin position="28"/>
        <end position="46"/>
    </location>
</feature>
<comment type="subcellular location">
    <subcellularLocation>
        <location evidence="2">Cell membrane</location>
        <location evidence="2">Sarcolemma</location>
        <location evidence="2">T-tubule</location>
    </subcellularLocation>
    <subcellularLocation>
        <location evidence="1">Endoplasmic reticulum membrane</location>
        <topology evidence="1">Single-pass type III membrane protein</topology>
    </subcellularLocation>
    <subcellularLocation>
        <location evidence="4">Preautophagosomal structure membrane</location>
        <topology evidence="4">Single-pass type III membrane protein</topology>
    </subcellularLocation>
</comment>
<dbReference type="GO" id="GO:0034045">
    <property type="term" value="C:phagophore assembly site membrane"/>
    <property type="evidence" value="ECO:0007669"/>
    <property type="project" value="UniProtKB-SubCell"/>
</dbReference>
<reference evidence="12" key="2">
    <citation type="submission" date="2025-08" db="UniProtKB">
        <authorList>
            <consortium name="Ensembl"/>
        </authorList>
    </citation>
    <scope>IDENTIFICATION</scope>
</reference>
<feature type="compositionally biased region" description="Basic and acidic residues" evidence="9">
    <location>
        <begin position="208"/>
        <end position="217"/>
    </location>
</feature>
<evidence type="ECO:0000256" key="6">
    <source>
        <dbReference type="ARBA" id="ARBA00073038"/>
    </source>
</evidence>
<evidence type="ECO:0000259" key="11">
    <source>
        <dbReference type="PROSITE" id="PS51166"/>
    </source>
</evidence>
<dbReference type="AlphaFoldDB" id="A0AAQ6AHR3"/>
<feature type="domain" description="CBM20" evidence="11">
    <location>
        <begin position="974"/>
        <end position="1073"/>
    </location>
</feature>
<dbReference type="PANTHER" id="PTHR15048">
    <property type="entry name" value="STARCH-BINDING DOMAIN-CONTAINING PROTEIN 1"/>
    <property type="match status" value="1"/>
</dbReference>
<accession>A0AAQ6AHR3</accession>
<comment type="subunit">
    <text evidence="5">Interacts with the ATG8 family proteins GABARAP and GABARAPL1. Interacts with several glycogen-associated proteins, such as GYS2 (liver glycogen synthase), GDE (glycogen debranching enzyme), GBE1 (glycogen branching enzyme 1) and EPM2A (Laforin).</text>
</comment>
<comment type="function">
    <text evidence="3">Acts as a cargo receptor for glycogen. Delivers its cargo to an autophagic pathway called glycophagy, resulting in the transport of glycogen to lysosomes.</text>
</comment>
<dbReference type="Gene3D" id="2.60.40.10">
    <property type="entry name" value="Immunoglobulins"/>
    <property type="match status" value="1"/>
</dbReference>
<evidence type="ECO:0000256" key="3">
    <source>
        <dbReference type="ARBA" id="ARBA00053886"/>
    </source>
</evidence>
<feature type="compositionally biased region" description="Polar residues" evidence="9">
    <location>
        <begin position="338"/>
        <end position="356"/>
    </location>
</feature>
<feature type="compositionally biased region" description="Basic and acidic residues" evidence="9">
    <location>
        <begin position="852"/>
        <end position="871"/>
    </location>
</feature>
<dbReference type="PROSITE" id="PS51166">
    <property type="entry name" value="CBM20"/>
    <property type="match status" value="1"/>
</dbReference>
<feature type="compositionally biased region" description="Basic and acidic residues" evidence="9">
    <location>
        <begin position="165"/>
        <end position="199"/>
    </location>
</feature>
<proteinExistence type="predicted"/>
<keyword evidence="10" id="KW-1133">Transmembrane helix</keyword>
<evidence type="ECO:0000256" key="9">
    <source>
        <dbReference type="SAM" id="MobiDB-lite"/>
    </source>
</evidence>
<dbReference type="GO" id="GO:0005789">
    <property type="term" value="C:endoplasmic reticulum membrane"/>
    <property type="evidence" value="ECO:0007669"/>
    <property type="project" value="UniProtKB-SubCell"/>
</dbReference>
<evidence type="ECO:0000256" key="10">
    <source>
        <dbReference type="SAM" id="Phobius"/>
    </source>
</evidence>
<reference evidence="12" key="3">
    <citation type="submission" date="2025-09" db="UniProtKB">
        <authorList>
            <consortium name="Ensembl"/>
        </authorList>
    </citation>
    <scope>IDENTIFICATION</scope>
</reference>